<name>A0AAD7ERE8_9AGAR</name>
<proteinExistence type="predicted"/>
<gene>
    <name evidence="2" type="ORF">DFH08DRAFT_648911</name>
</gene>
<dbReference type="AlphaFoldDB" id="A0AAD7ERE8"/>
<feature type="domain" description="DUF7029" evidence="1">
    <location>
        <begin position="12"/>
        <end position="108"/>
    </location>
</feature>
<dbReference type="InterPro" id="IPR054293">
    <property type="entry name" value="DUF7029"/>
</dbReference>
<feature type="non-terminal residue" evidence="2">
    <location>
        <position position="1"/>
    </location>
</feature>
<dbReference type="Proteomes" id="UP001218218">
    <property type="component" value="Unassembled WGS sequence"/>
</dbReference>
<reference evidence="2" key="1">
    <citation type="submission" date="2023-03" db="EMBL/GenBank/DDBJ databases">
        <title>Massive genome expansion in bonnet fungi (Mycena s.s.) driven by repeated elements and novel gene families across ecological guilds.</title>
        <authorList>
            <consortium name="Lawrence Berkeley National Laboratory"/>
            <person name="Harder C.B."/>
            <person name="Miyauchi S."/>
            <person name="Viragh M."/>
            <person name="Kuo A."/>
            <person name="Thoen E."/>
            <person name="Andreopoulos B."/>
            <person name="Lu D."/>
            <person name="Skrede I."/>
            <person name="Drula E."/>
            <person name="Henrissat B."/>
            <person name="Morin E."/>
            <person name="Kohler A."/>
            <person name="Barry K."/>
            <person name="LaButti K."/>
            <person name="Morin E."/>
            <person name="Salamov A."/>
            <person name="Lipzen A."/>
            <person name="Mereny Z."/>
            <person name="Hegedus B."/>
            <person name="Baldrian P."/>
            <person name="Stursova M."/>
            <person name="Weitz H."/>
            <person name="Taylor A."/>
            <person name="Grigoriev I.V."/>
            <person name="Nagy L.G."/>
            <person name="Martin F."/>
            <person name="Kauserud H."/>
        </authorList>
    </citation>
    <scope>NUCLEOTIDE SEQUENCE</scope>
    <source>
        <strain evidence="2">CBHHK002</strain>
    </source>
</reference>
<comment type="caution">
    <text evidence="2">The sequence shown here is derived from an EMBL/GenBank/DDBJ whole genome shotgun (WGS) entry which is preliminary data.</text>
</comment>
<organism evidence="2 3">
    <name type="scientific">Mycena albidolilacea</name>
    <dbReference type="NCBI Taxonomy" id="1033008"/>
    <lineage>
        <taxon>Eukaryota</taxon>
        <taxon>Fungi</taxon>
        <taxon>Dikarya</taxon>
        <taxon>Basidiomycota</taxon>
        <taxon>Agaricomycotina</taxon>
        <taxon>Agaricomycetes</taxon>
        <taxon>Agaricomycetidae</taxon>
        <taxon>Agaricales</taxon>
        <taxon>Marasmiineae</taxon>
        <taxon>Mycenaceae</taxon>
        <taxon>Mycena</taxon>
    </lineage>
</organism>
<dbReference type="EMBL" id="JARIHO010000017">
    <property type="protein sequence ID" value="KAJ7348340.1"/>
    <property type="molecule type" value="Genomic_DNA"/>
</dbReference>
<evidence type="ECO:0000313" key="2">
    <source>
        <dbReference type="EMBL" id="KAJ7348340.1"/>
    </source>
</evidence>
<sequence length="127" mass="14063">RSFATVQVSGFIHPVILLEHSAHVTSTQCDATTSTITVTFGLRSVWAAALEDWKQHGKFLLVAYEDSCGLGRNSGERSVHLVHNFTSISDKMQIVAHMSEVPMTDAIHPDREVFIQVTTFDKHDTAP</sequence>
<keyword evidence="3" id="KW-1185">Reference proteome</keyword>
<feature type="non-terminal residue" evidence="2">
    <location>
        <position position="127"/>
    </location>
</feature>
<evidence type="ECO:0000313" key="3">
    <source>
        <dbReference type="Proteomes" id="UP001218218"/>
    </source>
</evidence>
<dbReference type="Pfam" id="PF22974">
    <property type="entry name" value="DUF7029"/>
    <property type="match status" value="1"/>
</dbReference>
<protein>
    <recommendedName>
        <fullName evidence="1">DUF7029 domain-containing protein</fullName>
    </recommendedName>
</protein>
<accession>A0AAD7ERE8</accession>
<evidence type="ECO:0000259" key="1">
    <source>
        <dbReference type="Pfam" id="PF22974"/>
    </source>
</evidence>